<dbReference type="PANTHER" id="PTHR45649">
    <property type="entry name" value="AMINO-ACID PERMEASE BAT1"/>
    <property type="match status" value="1"/>
</dbReference>
<comment type="caution">
    <text evidence="7">The sequence shown here is derived from an EMBL/GenBank/DDBJ whole genome shotgun (WGS) entry which is preliminary data.</text>
</comment>
<keyword evidence="5 6" id="KW-0472">Membrane</keyword>
<name>A0A4T0WZ45_9ASCO</name>
<evidence type="ECO:0008006" key="9">
    <source>
        <dbReference type="Google" id="ProtNLM"/>
    </source>
</evidence>
<dbReference type="Pfam" id="PF13520">
    <property type="entry name" value="AA_permease_2"/>
    <property type="match status" value="1"/>
</dbReference>
<keyword evidence="2" id="KW-0813">Transport</keyword>
<comment type="subcellular location">
    <subcellularLocation>
        <location evidence="1">Membrane</location>
        <topology evidence="1">Multi-pass membrane protein</topology>
    </subcellularLocation>
</comment>
<protein>
    <recommendedName>
        <fullName evidence="9">Amino acid permease/ SLC12A domain-containing protein</fullName>
    </recommendedName>
</protein>
<dbReference type="STRING" id="52247.A0A4T0WZ45"/>
<feature type="transmembrane region" description="Helical" evidence="6">
    <location>
        <begin position="433"/>
        <end position="453"/>
    </location>
</feature>
<dbReference type="OrthoDB" id="4476201at2759"/>
<sequence length="562" mass="61279">MSQQKENIAMTTNHQHNQGFISPISSRLEDIKSHETALRNIDPNHVTNDEDLLANIGYKQELKRTFSTFQVFGIAYSIMGILPSIASLSALGLTAGPSGFLWAWFTASIMIISVGLSMSELASSIPTSGGLYYWTYYYAPENYKVVLSYFIGFCNALALCSGSVSICYGNAQEILAAVYLSYGMEPTTGKTYGVFAGCIITQAICTCLSSKRIAWLQATSAICNTGIIVLFLIAVPIGNRVNNLGFNDGKFIFGTVENHGDWPIGFQFVLSLFTAVWTIGAFDSCVHMSEEAKNATHGVPIGIISSVSFCGCLGFFIIITINACVSKDIAAVLSGPSGFPLAEIIHRSLGRKWAIAFMALISVCQWLMGASILTALSRQIWAFARDDGLPFSSFIKVVHPKLKVPIRAVLFASTISLALGCLCLAGPAAASALFSLTVSGNYTAWCVPVLLRLTSGSKRFTPGPFHLGPTLSKINGWITVSWGTFVFVIAMIPSSKHPDKTDMNYTVVITLGVWILFMIYFFVYRYKHYHGPKSNLQPEQVGDNDSEHIIVDNNLKNDKYTV</sequence>
<feature type="transmembrane region" description="Helical" evidence="6">
    <location>
        <begin position="474"/>
        <end position="493"/>
    </location>
</feature>
<feature type="transmembrane region" description="Helical" evidence="6">
    <location>
        <begin position="146"/>
        <end position="171"/>
    </location>
</feature>
<accession>A0A4T0WZ45</accession>
<dbReference type="GO" id="GO:0022857">
    <property type="term" value="F:transmembrane transporter activity"/>
    <property type="evidence" value="ECO:0007669"/>
    <property type="project" value="InterPro"/>
</dbReference>
<evidence type="ECO:0000256" key="3">
    <source>
        <dbReference type="ARBA" id="ARBA00022692"/>
    </source>
</evidence>
<reference evidence="7 8" key="1">
    <citation type="journal article" date="2019" name="Front. Genet.">
        <title>Whole-Genome Sequencing of the Opportunistic Yeast Pathogen Candida inconspicua Uncovers Its Hybrid Origin.</title>
        <authorList>
            <person name="Mixao V."/>
            <person name="Hansen A.P."/>
            <person name="Saus E."/>
            <person name="Boekhout T."/>
            <person name="Lass-Florl C."/>
            <person name="Gabaldon T."/>
        </authorList>
    </citation>
    <scope>NUCLEOTIDE SEQUENCE [LARGE SCALE GENOMIC DNA]</scope>
    <source>
        <strain evidence="7 8">CBS 180</strain>
    </source>
</reference>
<dbReference type="InterPro" id="IPR002293">
    <property type="entry name" value="AA/rel_permease1"/>
</dbReference>
<evidence type="ECO:0000256" key="5">
    <source>
        <dbReference type="ARBA" id="ARBA00023136"/>
    </source>
</evidence>
<dbReference type="Proteomes" id="UP000307173">
    <property type="component" value="Unassembled WGS sequence"/>
</dbReference>
<organism evidence="7 8">
    <name type="scientific">Pichia inconspicua</name>
    <dbReference type="NCBI Taxonomy" id="52247"/>
    <lineage>
        <taxon>Eukaryota</taxon>
        <taxon>Fungi</taxon>
        <taxon>Dikarya</taxon>
        <taxon>Ascomycota</taxon>
        <taxon>Saccharomycotina</taxon>
        <taxon>Pichiomycetes</taxon>
        <taxon>Pichiales</taxon>
        <taxon>Pichiaceae</taxon>
        <taxon>Pichia</taxon>
    </lineage>
</organism>
<keyword evidence="4 6" id="KW-1133">Transmembrane helix</keyword>
<proteinExistence type="predicted"/>
<dbReference type="GO" id="GO:0016020">
    <property type="term" value="C:membrane"/>
    <property type="evidence" value="ECO:0007669"/>
    <property type="project" value="UniProtKB-SubCell"/>
</dbReference>
<feature type="transmembrane region" description="Helical" evidence="6">
    <location>
        <begin position="505"/>
        <end position="524"/>
    </location>
</feature>
<feature type="transmembrane region" description="Helical" evidence="6">
    <location>
        <begin position="264"/>
        <end position="286"/>
    </location>
</feature>
<feature type="transmembrane region" description="Helical" evidence="6">
    <location>
        <begin position="298"/>
        <end position="321"/>
    </location>
</feature>
<keyword evidence="3 6" id="KW-0812">Transmembrane</keyword>
<feature type="transmembrane region" description="Helical" evidence="6">
    <location>
        <begin position="353"/>
        <end position="376"/>
    </location>
</feature>
<evidence type="ECO:0000256" key="1">
    <source>
        <dbReference type="ARBA" id="ARBA00004141"/>
    </source>
</evidence>
<dbReference type="Gene3D" id="1.20.1740.10">
    <property type="entry name" value="Amino acid/polyamine transporter I"/>
    <property type="match status" value="1"/>
</dbReference>
<feature type="transmembrane region" description="Helical" evidence="6">
    <location>
        <begin position="69"/>
        <end position="95"/>
    </location>
</feature>
<evidence type="ECO:0000256" key="4">
    <source>
        <dbReference type="ARBA" id="ARBA00022989"/>
    </source>
</evidence>
<dbReference type="AlphaFoldDB" id="A0A4T0WZ45"/>
<dbReference type="PIRSF" id="PIRSF006060">
    <property type="entry name" value="AA_transporter"/>
    <property type="match status" value="1"/>
</dbReference>
<evidence type="ECO:0000256" key="6">
    <source>
        <dbReference type="SAM" id="Phobius"/>
    </source>
</evidence>
<evidence type="ECO:0000256" key="2">
    <source>
        <dbReference type="ARBA" id="ARBA00022448"/>
    </source>
</evidence>
<dbReference type="PANTHER" id="PTHR45649:SF6">
    <property type="entry name" value="GABA-SPECIFIC PERMEASE"/>
    <property type="match status" value="1"/>
</dbReference>
<evidence type="ECO:0000313" key="8">
    <source>
        <dbReference type="Proteomes" id="UP000307173"/>
    </source>
</evidence>
<feature type="transmembrane region" description="Helical" evidence="6">
    <location>
        <begin position="408"/>
        <end position="427"/>
    </location>
</feature>
<keyword evidence="8" id="KW-1185">Reference proteome</keyword>
<gene>
    <name evidence="7" type="ORF">CANINC_003246</name>
</gene>
<feature type="transmembrane region" description="Helical" evidence="6">
    <location>
        <begin position="101"/>
        <end position="134"/>
    </location>
</feature>
<feature type="transmembrane region" description="Helical" evidence="6">
    <location>
        <begin position="221"/>
        <end position="238"/>
    </location>
</feature>
<evidence type="ECO:0000313" key="7">
    <source>
        <dbReference type="EMBL" id="TID22586.1"/>
    </source>
</evidence>
<dbReference type="EMBL" id="SELW01000540">
    <property type="protein sequence ID" value="TID22586.1"/>
    <property type="molecule type" value="Genomic_DNA"/>
</dbReference>